<sequence>MSDEQTIYISPEDDLTTVRERLEQLQTRKVTLVIPAHTQLRSHVAWKLLYARARELGKDVLIVSSDPQVRSVAHAVKFNVAHSLESSQQGRSRPTAPARPARSVPTNRPRSTNLSQRSTSTRTNTTRSTNNLRPRPQEIRSWQGSSAEANKEADQREQHGYQDADAHIDEVPDNRLASTFQLPEQDYSTRSYDYQINATPPIRPLSSDQIEDPDLLFEDYNQARVIRQAAEEKPEPSKQQPAPPATPRITSEKKSRTPRSHAPYEPLDVDEEDPFTYMEDKQFSASIEQHGNALLDEDDHYEHVIQDVADAPTSIIGQHTIYGDDQDELNSPAPAPRTGRGNNKNASYPDPDTARARKRENTQTKSQRPASRRSGQIGPRSASTISPISRLRQEDLDDADLLPVEDRPTRVQQHNEIIEEQPSRSNRRDPEAVPLAWSGQNRPNPRHSPTQRPTAQVQTGAGSRGTGSLRPSTATLRGERASQDLRQRKPTPLPVKRNAGQKRSRRGMWIALVIIVCLLIGLVFGIYAIPQTTVKLTFSTRNYTHPVSLTASPNAQAGTVPAQLVEHTFSQTGNGKATGSREVGTAKALGEVCFSNASNIVVTVPTGSIVTAAGGNGTQFITTAEVSLDKQSSCANNPPVPVQAVNPGESGNLLAQSVTVVPPSTLDTIAKYNNTTAAQLKLTVRNNAPMSGGGMQPVPAITANDLTNVKTALQGQLKNAITAWTKSLPQDGVYGNLNTTDTLINTPAVNSTITTGQTFPAELQVKATLIYVKNSTIQQAAKTQLNTALKLDKAFANDVILNDTPQPITITKLKQTNTVANILKLDFTATAHTAGTFDPDKIKSEIIGHSPADAQHILETQIVGLKQVNIHPDFFPWVSWNKDNITITVVSDTAIATR</sequence>
<evidence type="ECO:0000256" key="1">
    <source>
        <dbReference type="SAM" id="MobiDB-lite"/>
    </source>
</evidence>
<evidence type="ECO:0000313" key="5">
    <source>
        <dbReference type="Proteomes" id="UP000322530"/>
    </source>
</evidence>
<feature type="compositionally biased region" description="Low complexity" evidence="1">
    <location>
        <begin position="91"/>
        <end position="133"/>
    </location>
</feature>
<feature type="region of interest" description="Disordered" evidence="1">
    <location>
        <begin position="229"/>
        <end position="273"/>
    </location>
</feature>
<comment type="caution">
    <text evidence="4">The sequence shown here is derived from an EMBL/GenBank/DDBJ whole genome shotgun (WGS) entry which is preliminary data.</text>
</comment>
<feature type="compositionally biased region" description="Polar residues" evidence="1">
    <location>
        <begin position="438"/>
        <end position="461"/>
    </location>
</feature>
<evidence type="ECO:0000259" key="3">
    <source>
        <dbReference type="Pfam" id="PF04865"/>
    </source>
</evidence>
<keyword evidence="2" id="KW-1133">Transmembrane helix</keyword>
<dbReference type="Proteomes" id="UP000322530">
    <property type="component" value="Unassembled WGS sequence"/>
</dbReference>
<feature type="compositionally biased region" description="Basic and acidic residues" evidence="1">
    <location>
        <begin position="477"/>
        <end position="487"/>
    </location>
</feature>
<keyword evidence="5" id="KW-1185">Reference proteome</keyword>
<dbReference type="OrthoDB" id="137507at2"/>
<dbReference type="EMBL" id="BIXY01000010">
    <property type="protein sequence ID" value="GCF07447.1"/>
    <property type="molecule type" value="Genomic_DNA"/>
</dbReference>
<name>A0A5A5T7R0_9CHLR</name>
<evidence type="ECO:0000256" key="2">
    <source>
        <dbReference type="SAM" id="Phobius"/>
    </source>
</evidence>
<feature type="transmembrane region" description="Helical" evidence="2">
    <location>
        <begin position="507"/>
        <end position="529"/>
    </location>
</feature>
<proteinExistence type="predicted"/>
<accession>A0A5A5T7R0</accession>
<organism evidence="4 5">
    <name type="scientific">Dictyobacter arantiisoli</name>
    <dbReference type="NCBI Taxonomy" id="2014874"/>
    <lineage>
        <taxon>Bacteria</taxon>
        <taxon>Bacillati</taxon>
        <taxon>Chloroflexota</taxon>
        <taxon>Ktedonobacteria</taxon>
        <taxon>Ktedonobacterales</taxon>
        <taxon>Dictyobacteraceae</taxon>
        <taxon>Dictyobacter</taxon>
    </lineage>
</organism>
<feature type="region of interest" description="Disordered" evidence="1">
    <location>
        <begin position="83"/>
        <end position="161"/>
    </location>
</feature>
<gene>
    <name evidence="4" type="ORF">KDI_10110</name>
</gene>
<dbReference type="RefSeq" id="WP_149400466.1">
    <property type="nucleotide sequence ID" value="NZ_BIXY01000010.1"/>
</dbReference>
<keyword evidence="2" id="KW-0812">Transmembrane</keyword>
<dbReference type="AlphaFoldDB" id="A0A5A5T7R0"/>
<protein>
    <recommendedName>
        <fullName evidence="3">Baseplate protein J-like barrel domain-containing protein</fullName>
    </recommendedName>
</protein>
<keyword evidence="2" id="KW-0472">Membrane</keyword>
<feature type="compositionally biased region" description="Basic and acidic residues" evidence="1">
    <location>
        <begin position="149"/>
        <end position="161"/>
    </location>
</feature>
<feature type="compositionally biased region" description="Basic and acidic residues" evidence="1">
    <location>
        <begin position="352"/>
        <end position="362"/>
    </location>
</feature>
<feature type="region of interest" description="Disordered" evidence="1">
    <location>
        <begin position="321"/>
        <end position="501"/>
    </location>
</feature>
<reference evidence="4 5" key="1">
    <citation type="submission" date="2019-01" db="EMBL/GenBank/DDBJ databases">
        <title>Draft genome sequence of Dictyobacter sp. Uno17.</title>
        <authorList>
            <person name="Wang C.M."/>
            <person name="Zheng Y."/>
            <person name="Sakai Y."/>
            <person name="Abe K."/>
            <person name="Yokota A."/>
            <person name="Yabe S."/>
        </authorList>
    </citation>
    <scope>NUCLEOTIDE SEQUENCE [LARGE SCALE GENOMIC DNA]</scope>
    <source>
        <strain evidence="4 5">Uno17</strain>
    </source>
</reference>
<dbReference type="InterPro" id="IPR006949">
    <property type="entry name" value="Barrel_Baseplate_J-like"/>
</dbReference>
<evidence type="ECO:0000313" key="4">
    <source>
        <dbReference type="EMBL" id="GCF07447.1"/>
    </source>
</evidence>
<dbReference type="Pfam" id="PF04865">
    <property type="entry name" value="Baseplate_J"/>
    <property type="match status" value="1"/>
</dbReference>
<feature type="domain" description="Baseplate protein J-like barrel" evidence="3">
    <location>
        <begin position="592"/>
        <end position="670"/>
    </location>
</feature>